<organism evidence="16 17">
    <name type="scientific">Plectus sambesii</name>
    <dbReference type="NCBI Taxonomy" id="2011161"/>
    <lineage>
        <taxon>Eukaryota</taxon>
        <taxon>Metazoa</taxon>
        <taxon>Ecdysozoa</taxon>
        <taxon>Nematoda</taxon>
        <taxon>Chromadorea</taxon>
        <taxon>Plectida</taxon>
        <taxon>Plectina</taxon>
        <taxon>Plectoidea</taxon>
        <taxon>Plectidae</taxon>
        <taxon>Plectus</taxon>
    </lineage>
</organism>
<evidence type="ECO:0000256" key="5">
    <source>
        <dbReference type="ARBA" id="ARBA00022692"/>
    </source>
</evidence>
<evidence type="ECO:0000256" key="4">
    <source>
        <dbReference type="ARBA" id="ARBA00022461"/>
    </source>
</evidence>
<protein>
    <submittedName>
        <fullName evidence="17">Uncharacterized protein</fullName>
    </submittedName>
</protein>
<dbReference type="WBParaSite" id="PSAMB.scaffold723size42728.g8176.t1">
    <property type="protein sequence ID" value="PSAMB.scaffold723size42728.g8176.t1"/>
    <property type="gene ID" value="PSAMB.scaffold723size42728.g8176"/>
</dbReference>
<sequence>MFMLLLFVIKVGRATVRVHHRSLSSDPEVDIGRRLGKGRPSLATASASPLATNRAALVFVACAHRLRRDEIVMTEANYMDPNQLRASLVSSVDTLNEEKAAVDEEQAAGEEEDESGQRVFLHIYDYETKTFSSITTYHGLVRIYNSHTWPSRIFWIVVVLTALILFVIHSGTLLWSYHQRPTLTQVNIVVPEKGILFPDMTICNFNPVVQSKVAAWNMSDEVLNYVLKSYLEVGSLQETVESDLQIQMEHEMFVNYTIAYKQWTGQDFDLVAFFNSTGHTCQDMVLACSWAGKEVDNCCNFAQHVMTDLGKCIRFSSFGDTEMMQYQKISGAYYGLHILFDILTVERTNVSSNYLDAGVKFFIHPEGVLPFLQSSGVAAPPGQKLYGAVSLRNITLLPKEQWGFCTDQWNDGVHGEQLVDQQYSASHCEANCIANAFKKKCGCVPISKQLSGSQKVCTPFELYNCTKDDSTNLEGGVDDEIYWYSSCGCGVECNRLEYNIEASYSAIITEHPRFQNQSSPAYQNTSYILENYLALNVFMKEIAYEEHTQMKQIQTADLLSNIAGSMGLFLGMSTVTLLEIFIYMFKSVWGAVNTDRKKQFEEKERKLHEEMHAKTTAAADADADKSSSKASGDSASAKENRDTNEDMSRSPRLMGRRPTRTLVIERRPSNRVNAIERQPTPNDYDWQQLRTNEEINPSNNDIHLSIFNGPTSNYGRARSRSTVLA</sequence>
<dbReference type="PRINTS" id="PR01078">
    <property type="entry name" value="AMINACHANNEL"/>
</dbReference>
<keyword evidence="7" id="KW-0915">Sodium</keyword>
<evidence type="ECO:0000256" key="12">
    <source>
        <dbReference type="ARBA" id="ARBA00023303"/>
    </source>
</evidence>
<dbReference type="Proteomes" id="UP000887566">
    <property type="component" value="Unplaced"/>
</dbReference>
<dbReference type="InterPro" id="IPR001873">
    <property type="entry name" value="ENaC"/>
</dbReference>
<keyword evidence="4 13" id="KW-0894">Sodium channel</keyword>
<evidence type="ECO:0000256" key="1">
    <source>
        <dbReference type="ARBA" id="ARBA00004141"/>
    </source>
</evidence>
<evidence type="ECO:0000256" key="3">
    <source>
        <dbReference type="ARBA" id="ARBA00022448"/>
    </source>
</evidence>
<comment type="similarity">
    <text evidence="2 13">Belongs to the amiloride-sensitive sodium channel (TC 1.A.6) family.</text>
</comment>
<dbReference type="Pfam" id="PF00858">
    <property type="entry name" value="ASC"/>
    <property type="match status" value="1"/>
</dbReference>
<feature type="transmembrane region" description="Helical" evidence="15">
    <location>
        <begin position="153"/>
        <end position="175"/>
    </location>
</feature>
<dbReference type="AlphaFoldDB" id="A0A914XBE3"/>
<feature type="region of interest" description="Disordered" evidence="14">
    <location>
        <begin position="614"/>
        <end position="661"/>
    </location>
</feature>
<keyword evidence="5 13" id="KW-0812">Transmembrane</keyword>
<proteinExistence type="inferred from homology"/>
<dbReference type="GO" id="GO:0005886">
    <property type="term" value="C:plasma membrane"/>
    <property type="evidence" value="ECO:0007669"/>
    <property type="project" value="TreeGrafter"/>
</dbReference>
<dbReference type="PANTHER" id="PTHR11690:SF120">
    <property type="entry name" value="FLR-1"/>
    <property type="match status" value="1"/>
</dbReference>
<feature type="compositionally biased region" description="Basic and acidic residues" evidence="14">
    <location>
        <begin position="636"/>
        <end position="649"/>
    </location>
</feature>
<keyword evidence="10" id="KW-0325">Glycoprotein</keyword>
<evidence type="ECO:0000256" key="14">
    <source>
        <dbReference type="SAM" id="MobiDB-lite"/>
    </source>
</evidence>
<accession>A0A914XBE3</accession>
<keyword evidence="11 13" id="KW-0739">Sodium transport</keyword>
<dbReference type="Gene3D" id="1.10.287.770">
    <property type="entry name" value="YojJ-like"/>
    <property type="match status" value="1"/>
</dbReference>
<keyword evidence="3 13" id="KW-0813">Transport</keyword>
<evidence type="ECO:0000256" key="6">
    <source>
        <dbReference type="ARBA" id="ARBA00022989"/>
    </source>
</evidence>
<evidence type="ECO:0000256" key="8">
    <source>
        <dbReference type="ARBA" id="ARBA00023065"/>
    </source>
</evidence>
<evidence type="ECO:0000256" key="9">
    <source>
        <dbReference type="ARBA" id="ARBA00023136"/>
    </source>
</evidence>
<comment type="subcellular location">
    <subcellularLocation>
        <location evidence="1">Membrane</location>
        <topology evidence="1">Multi-pass membrane protein</topology>
    </subcellularLocation>
</comment>
<evidence type="ECO:0000256" key="15">
    <source>
        <dbReference type="SAM" id="Phobius"/>
    </source>
</evidence>
<name>A0A914XBE3_9BILA</name>
<evidence type="ECO:0000256" key="2">
    <source>
        <dbReference type="ARBA" id="ARBA00007193"/>
    </source>
</evidence>
<dbReference type="Gene3D" id="2.60.470.10">
    <property type="entry name" value="Acid-sensing ion channels like domains"/>
    <property type="match status" value="1"/>
</dbReference>
<evidence type="ECO:0000313" key="16">
    <source>
        <dbReference type="Proteomes" id="UP000887566"/>
    </source>
</evidence>
<keyword evidence="9 15" id="KW-0472">Membrane</keyword>
<dbReference type="PANTHER" id="PTHR11690">
    <property type="entry name" value="AMILORIDE-SENSITIVE SODIUM CHANNEL-RELATED"/>
    <property type="match status" value="1"/>
</dbReference>
<evidence type="ECO:0000256" key="11">
    <source>
        <dbReference type="ARBA" id="ARBA00023201"/>
    </source>
</evidence>
<reference evidence="17" key="1">
    <citation type="submission" date="2022-11" db="UniProtKB">
        <authorList>
            <consortium name="WormBaseParasite"/>
        </authorList>
    </citation>
    <scope>IDENTIFICATION</scope>
</reference>
<evidence type="ECO:0000256" key="10">
    <source>
        <dbReference type="ARBA" id="ARBA00023180"/>
    </source>
</evidence>
<keyword evidence="16" id="KW-1185">Reference proteome</keyword>
<keyword evidence="8 13" id="KW-0406">Ion transport</keyword>
<evidence type="ECO:0000256" key="7">
    <source>
        <dbReference type="ARBA" id="ARBA00023053"/>
    </source>
</evidence>
<keyword evidence="12 13" id="KW-0407">Ion channel</keyword>
<feature type="transmembrane region" description="Helical" evidence="15">
    <location>
        <begin position="558"/>
        <end position="585"/>
    </location>
</feature>
<evidence type="ECO:0000313" key="17">
    <source>
        <dbReference type="WBParaSite" id="PSAMB.scaffold723size42728.g8176.t1"/>
    </source>
</evidence>
<dbReference type="GO" id="GO:0015280">
    <property type="term" value="F:ligand-gated sodium channel activity"/>
    <property type="evidence" value="ECO:0007669"/>
    <property type="project" value="TreeGrafter"/>
</dbReference>
<keyword evidence="6 15" id="KW-1133">Transmembrane helix</keyword>
<evidence type="ECO:0000256" key="13">
    <source>
        <dbReference type="RuleBase" id="RU000679"/>
    </source>
</evidence>